<protein>
    <recommendedName>
        <fullName evidence="2">Zinc-ribbon domain-containing protein</fullName>
    </recommendedName>
</protein>
<evidence type="ECO:0000256" key="1">
    <source>
        <dbReference type="SAM" id="Phobius"/>
    </source>
</evidence>
<reference evidence="3 4" key="1">
    <citation type="journal article" date="2016" name="Nat. Commun.">
        <title>Thousands of microbial genomes shed light on interconnected biogeochemical processes in an aquifer system.</title>
        <authorList>
            <person name="Anantharaman K."/>
            <person name="Brown C.T."/>
            <person name="Hug L.A."/>
            <person name="Sharon I."/>
            <person name="Castelle C.J."/>
            <person name="Probst A.J."/>
            <person name="Thomas B.C."/>
            <person name="Singh A."/>
            <person name="Wilkins M.J."/>
            <person name="Karaoz U."/>
            <person name="Brodie E.L."/>
            <person name="Williams K.H."/>
            <person name="Hubbard S.S."/>
            <person name="Banfield J.F."/>
        </authorList>
    </citation>
    <scope>NUCLEOTIDE SEQUENCE [LARGE SCALE GENOMIC DNA]</scope>
</reference>
<sequence>MFCPTCATPNEPGSNFCKQCGASIRSAGGGGPQPGDKPKKKGCCSCSGCLFAVSLIFFTFMLFMAYAIYSGPEFMNKFLAPSEENSKELAALPVTRDDADSLEKNLAEFEKYIQKGGTIEIHLKEIELNSFISRRLPAMKNPGEEVKVKDLKVKLTEDGIRVIGVLKAMKLESYFAMNVKATVDENKLISWQFSGMRVGRVWMPAFVFNALLNTAKKYVKSQPGINQFSFGGTSFQINKIAYLNSKIVIECYNPKKN</sequence>
<feature type="transmembrane region" description="Helical" evidence="1">
    <location>
        <begin position="49"/>
        <end position="69"/>
    </location>
</feature>
<accession>A0A1F7WTK9</accession>
<dbReference type="EMBL" id="MGFH01000085">
    <property type="protein sequence ID" value="OGM05997.1"/>
    <property type="molecule type" value="Genomic_DNA"/>
</dbReference>
<comment type="caution">
    <text evidence="3">The sequence shown here is derived from an EMBL/GenBank/DDBJ whole genome shotgun (WGS) entry which is preliminary data.</text>
</comment>
<evidence type="ECO:0000313" key="4">
    <source>
        <dbReference type="Proteomes" id="UP000178735"/>
    </source>
</evidence>
<feature type="domain" description="Zinc-ribbon" evidence="2">
    <location>
        <begin position="2"/>
        <end position="23"/>
    </location>
</feature>
<keyword evidence="1" id="KW-0472">Membrane</keyword>
<evidence type="ECO:0000259" key="2">
    <source>
        <dbReference type="Pfam" id="PF13240"/>
    </source>
</evidence>
<proteinExistence type="predicted"/>
<dbReference type="InterPro" id="IPR026870">
    <property type="entry name" value="Zinc_ribbon_dom"/>
</dbReference>
<gene>
    <name evidence="3" type="ORF">A2008_04200</name>
</gene>
<keyword evidence="1" id="KW-1133">Transmembrane helix</keyword>
<dbReference type="Proteomes" id="UP000178735">
    <property type="component" value="Unassembled WGS sequence"/>
</dbReference>
<keyword evidence="1" id="KW-0812">Transmembrane</keyword>
<name>A0A1F7WTK9_9BACT</name>
<dbReference type="Pfam" id="PF13240">
    <property type="entry name" value="Zn_Ribbon_1"/>
    <property type="match status" value="1"/>
</dbReference>
<evidence type="ECO:0000313" key="3">
    <source>
        <dbReference type="EMBL" id="OGM05997.1"/>
    </source>
</evidence>
<dbReference type="AlphaFoldDB" id="A0A1F7WTK9"/>
<organism evidence="3 4">
    <name type="scientific">Candidatus Wallbacteria bacterium GWC2_49_35</name>
    <dbReference type="NCBI Taxonomy" id="1817813"/>
    <lineage>
        <taxon>Bacteria</taxon>
        <taxon>Candidatus Walliibacteriota</taxon>
    </lineage>
</organism>